<evidence type="ECO:0000256" key="11">
    <source>
        <dbReference type="ARBA" id="ARBA00023209"/>
    </source>
</evidence>
<evidence type="ECO:0000256" key="8">
    <source>
        <dbReference type="ARBA" id="ARBA00022840"/>
    </source>
</evidence>
<dbReference type="PANTHER" id="PTHR12358">
    <property type="entry name" value="SPHINGOSINE KINASE"/>
    <property type="match status" value="1"/>
</dbReference>
<evidence type="ECO:0000256" key="1">
    <source>
        <dbReference type="ARBA" id="ARBA00001946"/>
    </source>
</evidence>
<keyword evidence="9" id="KW-0460">Magnesium</keyword>
<dbReference type="Pfam" id="PF19279">
    <property type="entry name" value="YegS_C"/>
    <property type="match status" value="1"/>
</dbReference>
<evidence type="ECO:0000256" key="12">
    <source>
        <dbReference type="ARBA" id="ARBA00023264"/>
    </source>
</evidence>
<keyword evidence="7 14" id="KW-0418">Kinase</keyword>
<keyword evidence="10" id="KW-0443">Lipid metabolism</keyword>
<dbReference type="AlphaFoldDB" id="A0A2S2C0U9"/>
<feature type="domain" description="DAGKc" evidence="13">
    <location>
        <begin position="5"/>
        <end position="136"/>
    </location>
</feature>
<name>A0A2S2C0U9_9NOCA</name>
<dbReference type="KEGG" id="roz:CBI38_26035"/>
<dbReference type="NCBIfam" id="NF008882">
    <property type="entry name" value="PRK11914.1"/>
    <property type="match status" value="1"/>
</dbReference>
<evidence type="ECO:0000313" key="14">
    <source>
        <dbReference type="EMBL" id="AWK74492.1"/>
    </source>
</evidence>
<keyword evidence="3" id="KW-0444">Lipid biosynthesis</keyword>
<keyword evidence="11" id="KW-0594">Phospholipid biosynthesis</keyword>
<dbReference type="Gene3D" id="2.60.200.40">
    <property type="match status" value="1"/>
</dbReference>
<evidence type="ECO:0000256" key="3">
    <source>
        <dbReference type="ARBA" id="ARBA00022516"/>
    </source>
</evidence>
<evidence type="ECO:0000259" key="13">
    <source>
        <dbReference type="PROSITE" id="PS50146"/>
    </source>
</evidence>
<dbReference type="SUPFAM" id="SSF111331">
    <property type="entry name" value="NAD kinase/diacylglycerol kinase-like"/>
    <property type="match status" value="1"/>
</dbReference>
<dbReference type="GO" id="GO:0046872">
    <property type="term" value="F:metal ion binding"/>
    <property type="evidence" value="ECO:0007669"/>
    <property type="project" value="UniProtKB-KW"/>
</dbReference>
<keyword evidence="4" id="KW-0808">Transferase</keyword>
<keyword evidence="8" id="KW-0067">ATP-binding</keyword>
<keyword evidence="6" id="KW-0547">Nucleotide-binding</keyword>
<dbReference type="PANTHER" id="PTHR12358:SF106">
    <property type="entry name" value="LIPID KINASE YEGS"/>
    <property type="match status" value="1"/>
</dbReference>
<evidence type="ECO:0000256" key="7">
    <source>
        <dbReference type="ARBA" id="ARBA00022777"/>
    </source>
</evidence>
<comment type="cofactor">
    <cofactor evidence="1">
        <name>Mg(2+)</name>
        <dbReference type="ChEBI" id="CHEBI:18420"/>
    </cofactor>
</comment>
<dbReference type="GO" id="GO:0004143">
    <property type="term" value="F:ATP-dependent diacylglycerol kinase activity"/>
    <property type="evidence" value="ECO:0007669"/>
    <property type="project" value="TreeGrafter"/>
</dbReference>
<dbReference type="GO" id="GO:0008654">
    <property type="term" value="P:phospholipid biosynthetic process"/>
    <property type="evidence" value="ECO:0007669"/>
    <property type="project" value="UniProtKB-KW"/>
</dbReference>
<dbReference type="InterPro" id="IPR001206">
    <property type="entry name" value="Diacylglycerol_kinase_cat_dom"/>
</dbReference>
<dbReference type="EMBL" id="CP021354">
    <property type="protein sequence ID" value="AWK74492.1"/>
    <property type="molecule type" value="Genomic_DNA"/>
</dbReference>
<keyword evidence="12" id="KW-1208">Phospholipid metabolism</keyword>
<dbReference type="InterPro" id="IPR050187">
    <property type="entry name" value="Lipid_Phosphate_FormReg"/>
</dbReference>
<dbReference type="RefSeq" id="WP_109333473.1">
    <property type="nucleotide sequence ID" value="NZ_CP021354.1"/>
</dbReference>
<dbReference type="PROSITE" id="PS50146">
    <property type="entry name" value="DAGK"/>
    <property type="match status" value="1"/>
</dbReference>
<accession>A0A2S2C0U9</accession>
<dbReference type="GO" id="GO:0005524">
    <property type="term" value="F:ATP binding"/>
    <property type="evidence" value="ECO:0007669"/>
    <property type="project" value="UniProtKB-KW"/>
</dbReference>
<keyword evidence="15" id="KW-1185">Reference proteome</keyword>
<evidence type="ECO:0000313" key="15">
    <source>
        <dbReference type="Proteomes" id="UP000245711"/>
    </source>
</evidence>
<evidence type="ECO:0000256" key="10">
    <source>
        <dbReference type="ARBA" id="ARBA00023098"/>
    </source>
</evidence>
<keyword evidence="5" id="KW-0479">Metal-binding</keyword>
<sequence length="304" mass="31852">MSTTKTVERVTVLINPLAGHGHAPVAGRKGVARLRERGVTVTEIIGTDADHARTLARRAIDDGTDALVVVGGDGAISIGLQAAARSGTPIGLIPAGTGNDHAREFGVPVGDPVAAADVIADGEVQESDLARITLTDGAVVWAGTVVASGFDSLVTDRANRMTWPKGPMRYNLAMLAELTRLRPLDYSIELDDATVQVDATLVAVGNGRSYGGGMQICPGANKADGLLDVTVVGYGSRARLVRLFPRVYKGTHVDLPEVQTYRSRTVRLRCEGITAYADGDRVGPLPVTIEAVPGALHILSHTPV</sequence>
<dbReference type="NCBIfam" id="TIGR00147">
    <property type="entry name" value="YegS/Rv2252/BmrU family lipid kinase"/>
    <property type="match status" value="1"/>
</dbReference>
<dbReference type="Gene3D" id="3.40.50.10330">
    <property type="entry name" value="Probable inorganic polyphosphate/atp-NAD kinase, domain 1"/>
    <property type="match status" value="1"/>
</dbReference>
<dbReference type="OrthoDB" id="142078at2"/>
<dbReference type="Pfam" id="PF00781">
    <property type="entry name" value="DAGK_cat"/>
    <property type="match status" value="1"/>
</dbReference>
<evidence type="ECO:0000256" key="9">
    <source>
        <dbReference type="ARBA" id="ARBA00022842"/>
    </source>
</evidence>
<organism evidence="14 15">
    <name type="scientific">Rhodococcus oxybenzonivorans</name>
    <dbReference type="NCBI Taxonomy" id="1990687"/>
    <lineage>
        <taxon>Bacteria</taxon>
        <taxon>Bacillati</taxon>
        <taxon>Actinomycetota</taxon>
        <taxon>Actinomycetes</taxon>
        <taxon>Mycobacteriales</taxon>
        <taxon>Nocardiaceae</taxon>
        <taxon>Rhodococcus</taxon>
    </lineage>
</organism>
<dbReference type="InterPro" id="IPR045540">
    <property type="entry name" value="YegS/DAGK_C"/>
</dbReference>
<gene>
    <name evidence="14" type="ORF">CBI38_26035</name>
</gene>
<dbReference type="InterPro" id="IPR005218">
    <property type="entry name" value="Diacylglycerol/lipid_kinase"/>
</dbReference>
<comment type="similarity">
    <text evidence="2">Belongs to the diacylglycerol/lipid kinase family.</text>
</comment>
<reference evidence="14 15" key="1">
    <citation type="submission" date="2017-05" db="EMBL/GenBank/DDBJ databases">
        <title>Isolation of Rhodococcus sp. S2-17 biodegrading of BP-3.</title>
        <authorList>
            <person name="Lee Y."/>
            <person name="Kim K.H."/>
            <person name="Chun B.H."/>
            <person name="Jung H.S."/>
            <person name="Jeon C.O."/>
        </authorList>
    </citation>
    <scope>NUCLEOTIDE SEQUENCE [LARGE SCALE GENOMIC DNA]</scope>
    <source>
        <strain evidence="14 15">S2-17</strain>
    </source>
</reference>
<protein>
    <submittedName>
        <fullName evidence="14">Diacylglycerol kinase</fullName>
    </submittedName>
</protein>
<dbReference type="InterPro" id="IPR017438">
    <property type="entry name" value="ATP-NAD_kinase_N"/>
</dbReference>
<dbReference type="Proteomes" id="UP000245711">
    <property type="component" value="Chromosome"/>
</dbReference>
<evidence type="ECO:0000256" key="5">
    <source>
        <dbReference type="ARBA" id="ARBA00022723"/>
    </source>
</evidence>
<evidence type="ECO:0000256" key="2">
    <source>
        <dbReference type="ARBA" id="ARBA00005983"/>
    </source>
</evidence>
<evidence type="ECO:0000256" key="6">
    <source>
        <dbReference type="ARBA" id="ARBA00022741"/>
    </source>
</evidence>
<dbReference type="InterPro" id="IPR016064">
    <property type="entry name" value="NAD/diacylglycerol_kinase_sf"/>
</dbReference>
<dbReference type="SMART" id="SM00046">
    <property type="entry name" value="DAGKc"/>
    <property type="match status" value="1"/>
</dbReference>
<proteinExistence type="inferred from homology"/>
<dbReference type="GO" id="GO:0005886">
    <property type="term" value="C:plasma membrane"/>
    <property type="evidence" value="ECO:0007669"/>
    <property type="project" value="TreeGrafter"/>
</dbReference>
<evidence type="ECO:0000256" key="4">
    <source>
        <dbReference type="ARBA" id="ARBA00022679"/>
    </source>
</evidence>